<dbReference type="PANTHER" id="PTHR46652:SF3">
    <property type="entry name" value="LEUCINE-RICH REPEAT-CONTAINING PROTEIN 9"/>
    <property type="match status" value="1"/>
</dbReference>
<reference evidence="4 5" key="2">
    <citation type="submission" date="2024-07" db="EMBL/GenBank/DDBJ databases">
        <authorList>
            <person name="Akdeniz Z."/>
        </authorList>
    </citation>
    <scope>NUCLEOTIDE SEQUENCE [LARGE SCALE GENOMIC DNA]</scope>
</reference>
<comment type="caution">
    <text evidence="3">The sequence shown here is derived from an EMBL/GenBank/DDBJ whole genome shotgun (WGS) entry which is preliminary data.</text>
</comment>
<keyword evidence="1" id="KW-0433">Leucine-rich repeat</keyword>
<dbReference type="InterPro" id="IPR032675">
    <property type="entry name" value="LRR_dom_sf"/>
</dbReference>
<evidence type="ECO:0000256" key="1">
    <source>
        <dbReference type="ARBA" id="ARBA00022614"/>
    </source>
</evidence>
<dbReference type="Proteomes" id="UP001642409">
    <property type="component" value="Unassembled WGS sequence"/>
</dbReference>
<dbReference type="EMBL" id="CATOUU010000699">
    <property type="protein sequence ID" value="CAI9942434.1"/>
    <property type="molecule type" value="Genomic_DNA"/>
</dbReference>
<evidence type="ECO:0000313" key="4">
    <source>
        <dbReference type="EMBL" id="CAL6015544.1"/>
    </source>
</evidence>
<dbReference type="SUPFAM" id="SSF52058">
    <property type="entry name" value="L domain-like"/>
    <property type="match status" value="1"/>
</dbReference>
<proteinExistence type="predicted"/>
<name>A0AA86PM70_9EUKA</name>
<accession>A0AA86PM70</accession>
<dbReference type="EMBL" id="CAXDID020000073">
    <property type="protein sequence ID" value="CAL6015544.1"/>
    <property type="molecule type" value="Genomic_DNA"/>
</dbReference>
<organism evidence="3">
    <name type="scientific">Hexamita inflata</name>
    <dbReference type="NCBI Taxonomy" id="28002"/>
    <lineage>
        <taxon>Eukaryota</taxon>
        <taxon>Metamonada</taxon>
        <taxon>Diplomonadida</taxon>
        <taxon>Hexamitidae</taxon>
        <taxon>Hexamitinae</taxon>
        <taxon>Hexamita</taxon>
    </lineage>
</organism>
<evidence type="ECO:0000313" key="3">
    <source>
        <dbReference type="EMBL" id="CAI9942434.1"/>
    </source>
</evidence>
<evidence type="ECO:0000313" key="5">
    <source>
        <dbReference type="Proteomes" id="UP001642409"/>
    </source>
</evidence>
<dbReference type="Gene3D" id="3.80.10.10">
    <property type="entry name" value="Ribonuclease Inhibitor"/>
    <property type="match status" value="1"/>
</dbReference>
<evidence type="ECO:0000256" key="2">
    <source>
        <dbReference type="ARBA" id="ARBA00022737"/>
    </source>
</evidence>
<dbReference type="InterPro" id="IPR050836">
    <property type="entry name" value="SDS22/Internalin_LRR"/>
</dbReference>
<protein>
    <submittedName>
        <fullName evidence="3">Internalin A</fullName>
    </submittedName>
    <submittedName>
        <fullName evidence="4">Internalin_A</fullName>
    </submittedName>
</protein>
<dbReference type="AlphaFoldDB" id="A0AA86PM70"/>
<keyword evidence="5" id="KW-1185">Reference proteome</keyword>
<keyword evidence="2" id="KW-0677">Repeat</keyword>
<reference evidence="3" key="1">
    <citation type="submission" date="2023-06" db="EMBL/GenBank/DDBJ databases">
        <authorList>
            <person name="Kurt Z."/>
        </authorList>
    </citation>
    <scope>NUCLEOTIDE SEQUENCE</scope>
</reference>
<sequence length="332" mass="38912">MQDLQCQENAITNNEQLWSFNKYEKKFQNQIQNQSLRIEGNKHLKSLEFIRFCQITKLELENCKNVILKLESQIIKSLNIIDCEISSIKDLQLENLEVLTIKNCYKIESKSLVFEIVKFKYLKELTLCNCVIDISPLSLTSLKHLYLHGCELSCFAALRLYNLEKLKLINNTGVEITSLQFFTALTSLALYSGDFVSVDALRPLTKLQNLYINNKQIVYLQPLMEMKDLSDLSATNNYIIDIELMQQHPNFKNFDLRHQKQPKQQQITEANIQRAINAPITTLKLMQHQKLQYNIQRNKFTEYIQKQYDRHSTFIARVATILYQMNNAEVDQ</sequence>
<dbReference type="PANTHER" id="PTHR46652">
    <property type="entry name" value="LEUCINE-RICH REPEAT AND IQ DOMAIN-CONTAINING PROTEIN 1-RELATED"/>
    <property type="match status" value="1"/>
</dbReference>
<gene>
    <name evidence="4" type="ORF">HINF_LOCUS24932</name>
    <name evidence="3" type="ORF">HINF_LOCUS30079</name>
</gene>